<dbReference type="PANTHER" id="PTHR43163:SF6">
    <property type="entry name" value="DIPEPTIDE TRANSPORT SYSTEM PERMEASE PROTEIN DPPB-RELATED"/>
    <property type="match status" value="1"/>
</dbReference>
<comment type="subcellular location">
    <subcellularLocation>
        <location evidence="1 7">Cell membrane</location>
        <topology evidence="1 7">Multi-pass membrane protein</topology>
    </subcellularLocation>
</comment>
<dbReference type="Proteomes" id="UP000043763">
    <property type="component" value="Unassembled WGS sequence"/>
</dbReference>
<evidence type="ECO:0000256" key="3">
    <source>
        <dbReference type="ARBA" id="ARBA00022475"/>
    </source>
</evidence>
<dbReference type="RefSeq" id="WP_048593705.1">
    <property type="nucleotide sequence ID" value="NZ_CVLB01000001.1"/>
</dbReference>
<dbReference type="Gene3D" id="1.10.3720.10">
    <property type="entry name" value="MetI-like"/>
    <property type="match status" value="1"/>
</dbReference>
<comment type="similarity">
    <text evidence="7">Belongs to the binding-protein-dependent transport system permease family.</text>
</comment>
<evidence type="ECO:0000256" key="6">
    <source>
        <dbReference type="ARBA" id="ARBA00023136"/>
    </source>
</evidence>
<dbReference type="Pfam" id="PF00528">
    <property type="entry name" value="BPD_transp_1"/>
    <property type="match status" value="1"/>
</dbReference>
<keyword evidence="3" id="KW-1003">Cell membrane</keyword>
<dbReference type="InterPro" id="IPR045621">
    <property type="entry name" value="BPD_transp_1_N"/>
</dbReference>
<keyword evidence="2 7" id="KW-0813">Transport</keyword>
<dbReference type="GO" id="GO:0005886">
    <property type="term" value="C:plasma membrane"/>
    <property type="evidence" value="ECO:0007669"/>
    <property type="project" value="UniProtKB-SubCell"/>
</dbReference>
<dbReference type="PANTHER" id="PTHR43163">
    <property type="entry name" value="DIPEPTIDE TRANSPORT SYSTEM PERMEASE PROTEIN DPPB-RELATED"/>
    <property type="match status" value="1"/>
</dbReference>
<feature type="transmembrane region" description="Helical" evidence="7">
    <location>
        <begin position="100"/>
        <end position="121"/>
    </location>
</feature>
<organism evidence="9 10">
    <name type="scientific">Brachyspira suanatina</name>
    <dbReference type="NCBI Taxonomy" id="381802"/>
    <lineage>
        <taxon>Bacteria</taxon>
        <taxon>Pseudomonadati</taxon>
        <taxon>Spirochaetota</taxon>
        <taxon>Spirochaetia</taxon>
        <taxon>Brachyspirales</taxon>
        <taxon>Brachyspiraceae</taxon>
        <taxon>Brachyspira</taxon>
    </lineage>
</organism>
<evidence type="ECO:0000256" key="1">
    <source>
        <dbReference type="ARBA" id="ARBA00004651"/>
    </source>
</evidence>
<dbReference type="GO" id="GO:0055085">
    <property type="term" value="P:transmembrane transport"/>
    <property type="evidence" value="ECO:0007669"/>
    <property type="project" value="InterPro"/>
</dbReference>
<proteinExistence type="inferred from homology"/>
<dbReference type="OrthoDB" id="9806409at2"/>
<evidence type="ECO:0000313" key="10">
    <source>
        <dbReference type="Proteomes" id="UP000043763"/>
    </source>
</evidence>
<evidence type="ECO:0000313" key="9">
    <source>
        <dbReference type="EMBL" id="CRF32111.1"/>
    </source>
</evidence>
<keyword evidence="6 7" id="KW-0472">Membrane</keyword>
<feature type="transmembrane region" description="Helical" evidence="7">
    <location>
        <begin position="133"/>
        <end position="156"/>
    </location>
</feature>
<dbReference type="PROSITE" id="PS50928">
    <property type="entry name" value="ABC_TM1"/>
    <property type="match status" value="1"/>
</dbReference>
<dbReference type="Pfam" id="PF19300">
    <property type="entry name" value="BPD_transp_1_N"/>
    <property type="match status" value="1"/>
</dbReference>
<sequence>MFSYVVKRLLVSLLTLFVIVTITFFLMHTVPGGPFVGEKPLSKVALENLNRKYGLDKPLIVQYGNYLKNAIKGDLGTSLTKIGQSVSGTIVRAFPVSFRLGIFSMFISTTIGVLFGIVAALRHGKFVDRAVMVAATLGIAVPSFVVATVSIIIFSVKLKLLPAYGFDSFAQYIMPGFALSFSSLSFMARLMRSSMLDVIHQDYIKTARAKGISRSIIIFKHALRNAIIPIVTYIGPLAAGILTGSFVVEKIFNIPGLGRYFVESITQRDYPTILGVTIFYGAFLIAMNFLVDLSYGIIDPRIKIQE</sequence>
<dbReference type="AlphaFoldDB" id="A0A0G4K4Q8"/>
<evidence type="ECO:0000256" key="2">
    <source>
        <dbReference type="ARBA" id="ARBA00022448"/>
    </source>
</evidence>
<feature type="transmembrane region" description="Helical" evidence="7">
    <location>
        <begin position="278"/>
        <end position="298"/>
    </location>
</feature>
<keyword evidence="4 7" id="KW-0812">Transmembrane</keyword>
<protein>
    <submittedName>
        <fullName evidence="9">Oligopeptide transport system permease protein OppB</fullName>
    </submittedName>
</protein>
<evidence type="ECO:0000256" key="4">
    <source>
        <dbReference type="ARBA" id="ARBA00022692"/>
    </source>
</evidence>
<keyword evidence="5 7" id="KW-1133">Transmembrane helix</keyword>
<dbReference type="InterPro" id="IPR000515">
    <property type="entry name" value="MetI-like"/>
</dbReference>
<feature type="transmembrane region" description="Helical" evidence="7">
    <location>
        <begin position="226"/>
        <end position="248"/>
    </location>
</feature>
<dbReference type="CDD" id="cd06261">
    <property type="entry name" value="TM_PBP2"/>
    <property type="match status" value="1"/>
</dbReference>
<dbReference type="SUPFAM" id="SSF161098">
    <property type="entry name" value="MetI-like"/>
    <property type="match status" value="1"/>
</dbReference>
<feature type="transmembrane region" description="Helical" evidence="7">
    <location>
        <begin position="168"/>
        <end position="188"/>
    </location>
</feature>
<evidence type="ECO:0000259" key="8">
    <source>
        <dbReference type="PROSITE" id="PS50928"/>
    </source>
</evidence>
<accession>A0A0G4K4Q8</accession>
<evidence type="ECO:0000256" key="5">
    <source>
        <dbReference type="ARBA" id="ARBA00022989"/>
    </source>
</evidence>
<reference evidence="10" key="1">
    <citation type="submission" date="2015-04" db="EMBL/GenBank/DDBJ databases">
        <authorList>
            <person name="Mushtaq Mamoona"/>
        </authorList>
    </citation>
    <scope>NUCLEOTIDE SEQUENCE [LARGE SCALE GENOMIC DNA]</scope>
    <source>
        <strain evidence="10">AN4859/03</strain>
    </source>
</reference>
<dbReference type="EMBL" id="CVLB01000001">
    <property type="protein sequence ID" value="CRF32111.1"/>
    <property type="molecule type" value="Genomic_DNA"/>
</dbReference>
<dbReference type="InterPro" id="IPR035906">
    <property type="entry name" value="MetI-like_sf"/>
</dbReference>
<evidence type="ECO:0000256" key="7">
    <source>
        <dbReference type="RuleBase" id="RU363032"/>
    </source>
</evidence>
<name>A0A0G4K4Q8_9SPIR</name>
<keyword evidence="10" id="KW-1185">Reference proteome</keyword>
<feature type="domain" description="ABC transmembrane type-1" evidence="8">
    <location>
        <begin position="94"/>
        <end position="291"/>
    </location>
</feature>
<gene>
    <name evidence="9" type="primary">oppB</name>
    <name evidence="9" type="ORF">BRSU_0584</name>
</gene>